<dbReference type="InterPro" id="IPR009053">
    <property type="entry name" value="Prefoldin"/>
</dbReference>
<protein>
    <submittedName>
        <fullName evidence="5">Prefoldin subunit 6</fullName>
    </submittedName>
</protein>
<comment type="similarity">
    <text evidence="1">Belongs to the prefoldin subunit beta family.</text>
</comment>
<sequence>MADAQKQMQALTEEFQALQTELDGLVEARQKLESQQQENVGVQKEFNSLDDESNIYKLIGPVLLKQEKSEALMAVNGRLEFIEKEIKRIEGQIQENQDKSDKKRTEVSAPIFIITGMLSAVGLTIVMQIVQFQTQMQQAAAAASA</sequence>
<dbReference type="InterPro" id="IPR002777">
    <property type="entry name" value="PFD_beta-like"/>
</dbReference>
<evidence type="ECO:0000256" key="2">
    <source>
        <dbReference type="ARBA" id="ARBA00023186"/>
    </source>
</evidence>
<dbReference type="GO" id="GO:0005737">
    <property type="term" value="C:cytoplasm"/>
    <property type="evidence" value="ECO:0007669"/>
    <property type="project" value="TreeGrafter"/>
</dbReference>
<dbReference type="GO" id="GO:0051131">
    <property type="term" value="P:chaperone-mediated protein complex assembly"/>
    <property type="evidence" value="ECO:0007669"/>
    <property type="project" value="TreeGrafter"/>
</dbReference>
<dbReference type="VEuPathDB" id="FungiDB:ASPFODRAFT_134257"/>
<feature type="coiled-coil region" evidence="3">
    <location>
        <begin position="1"/>
        <end position="106"/>
    </location>
</feature>
<dbReference type="SUPFAM" id="SSF46579">
    <property type="entry name" value="Prefoldin"/>
    <property type="match status" value="1"/>
</dbReference>
<proteinExistence type="inferred from homology"/>
<dbReference type="AlphaFoldDB" id="A0A146FF94"/>
<dbReference type="GO" id="GO:0051082">
    <property type="term" value="F:unfolded protein binding"/>
    <property type="evidence" value="ECO:0007669"/>
    <property type="project" value="InterPro"/>
</dbReference>
<organism evidence="5 6">
    <name type="scientific">Aspergillus kawachii</name>
    <name type="common">White koji mold</name>
    <name type="synonym">Aspergillus awamori var. kawachi</name>
    <dbReference type="NCBI Taxonomy" id="1069201"/>
    <lineage>
        <taxon>Eukaryota</taxon>
        <taxon>Fungi</taxon>
        <taxon>Dikarya</taxon>
        <taxon>Ascomycota</taxon>
        <taxon>Pezizomycotina</taxon>
        <taxon>Eurotiomycetes</taxon>
        <taxon>Eurotiomycetidae</taxon>
        <taxon>Eurotiales</taxon>
        <taxon>Aspergillaceae</taxon>
        <taxon>Aspergillus</taxon>
        <taxon>Aspergillus subgen. Circumdati</taxon>
    </lineage>
</organism>
<evidence type="ECO:0000256" key="4">
    <source>
        <dbReference type="SAM" id="Phobius"/>
    </source>
</evidence>
<feature type="transmembrane region" description="Helical" evidence="4">
    <location>
        <begin position="109"/>
        <end position="130"/>
    </location>
</feature>
<dbReference type="Gene3D" id="1.10.287.370">
    <property type="match status" value="1"/>
</dbReference>
<dbReference type="PANTHER" id="PTHR21431:SF0">
    <property type="entry name" value="PREFOLDIN SUBUNIT 6"/>
    <property type="match status" value="1"/>
</dbReference>
<keyword evidence="4" id="KW-1133">Transmembrane helix</keyword>
<evidence type="ECO:0000256" key="3">
    <source>
        <dbReference type="SAM" id="Coils"/>
    </source>
</evidence>
<dbReference type="CDD" id="cd23161">
    <property type="entry name" value="Prefoldin_6"/>
    <property type="match status" value="1"/>
</dbReference>
<keyword evidence="3" id="KW-0175">Coiled coil</keyword>
<reference evidence="6" key="2">
    <citation type="submission" date="2016-02" db="EMBL/GenBank/DDBJ databases">
        <title>Genome sequencing of Aspergillus luchuensis NBRC 4314.</title>
        <authorList>
            <person name="Yamada O."/>
        </authorList>
    </citation>
    <scope>NUCLEOTIDE SEQUENCE [LARGE SCALE GENOMIC DNA]</scope>
    <source>
        <strain evidence="6">RIB 2604</strain>
    </source>
</reference>
<reference evidence="5 6" key="1">
    <citation type="journal article" date="2016" name="DNA Res.">
        <title>Genome sequence of Aspergillus luchuensis NBRC 4314.</title>
        <authorList>
            <person name="Yamada O."/>
            <person name="Machida M."/>
            <person name="Hosoyama A."/>
            <person name="Goto M."/>
            <person name="Takahashi T."/>
            <person name="Futagami T."/>
            <person name="Yamagata Y."/>
            <person name="Takeuchi M."/>
            <person name="Kobayashi T."/>
            <person name="Koike H."/>
            <person name="Abe K."/>
            <person name="Asai K."/>
            <person name="Arita M."/>
            <person name="Fujita N."/>
            <person name="Fukuda K."/>
            <person name="Higa K."/>
            <person name="Horikawa H."/>
            <person name="Ishikawa T."/>
            <person name="Jinno K."/>
            <person name="Kato Y."/>
            <person name="Kirimura K."/>
            <person name="Mizutani O."/>
            <person name="Nakasone K."/>
            <person name="Sano M."/>
            <person name="Shiraishi Y."/>
            <person name="Tsukahara M."/>
            <person name="Gomi K."/>
        </authorList>
    </citation>
    <scope>NUCLEOTIDE SEQUENCE [LARGE SCALE GENOMIC DNA]</scope>
    <source>
        <strain evidence="5 6">RIB 2604</strain>
    </source>
</reference>
<comment type="caution">
    <text evidence="5">The sequence shown here is derived from an EMBL/GenBank/DDBJ whole genome shotgun (WGS) entry which is preliminary data.</text>
</comment>
<dbReference type="Pfam" id="PF01920">
    <property type="entry name" value="Prefoldin_2"/>
    <property type="match status" value="1"/>
</dbReference>
<dbReference type="Proteomes" id="UP000075230">
    <property type="component" value="Unassembled WGS sequence"/>
</dbReference>
<dbReference type="FunFam" id="1.10.287.370:FF:000003">
    <property type="entry name" value="Prefoldin subunit 6"/>
    <property type="match status" value="1"/>
</dbReference>
<dbReference type="GO" id="GO:0051087">
    <property type="term" value="F:protein-folding chaperone binding"/>
    <property type="evidence" value="ECO:0007669"/>
    <property type="project" value="TreeGrafter"/>
</dbReference>
<evidence type="ECO:0000313" key="6">
    <source>
        <dbReference type="Proteomes" id="UP000075230"/>
    </source>
</evidence>
<dbReference type="EMBL" id="BCWF01000018">
    <property type="protein sequence ID" value="GAT24478.1"/>
    <property type="molecule type" value="Genomic_DNA"/>
</dbReference>
<accession>A0A146FF94</accession>
<dbReference type="PANTHER" id="PTHR21431">
    <property type="entry name" value="PREFOLDIN SUBUNIT 6"/>
    <property type="match status" value="1"/>
</dbReference>
<keyword evidence="4" id="KW-0812">Transmembrane</keyword>
<keyword evidence="2" id="KW-0143">Chaperone</keyword>
<dbReference type="GO" id="GO:0016272">
    <property type="term" value="C:prefoldin complex"/>
    <property type="evidence" value="ECO:0007669"/>
    <property type="project" value="InterPro"/>
</dbReference>
<evidence type="ECO:0000256" key="1">
    <source>
        <dbReference type="ARBA" id="ARBA00008045"/>
    </source>
</evidence>
<evidence type="ECO:0000313" key="5">
    <source>
        <dbReference type="EMBL" id="GAT24478.1"/>
    </source>
</evidence>
<keyword evidence="4" id="KW-0472">Membrane</keyword>
<gene>
    <name evidence="5" type="ORF">RIB2604_01803050</name>
</gene>
<dbReference type="GO" id="GO:0006457">
    <property type="term" value="P:protein folding"/>
    <property type="evidence" value="ECO:0007669"/>
    <property type="project" value="InterPro"/>
</dbReference>
<name>A0A146FF94_ASPKA</name>